<evidence type="ECO:0000256" key="2">
    <source>
        <dbReference type="SAM" id="MobiDB-lite"/>
    </source>
</evidence>
<proteinExistence type="predicted"/>
<dbReference type="PANTHER" id="PTHR20849:SF2">
    <property type="entry name" value="EUKARYOTIC TRANSLATION INITIATION FACTOR 4E-BINDING PROTEIN MEXTLI"/>
    <property type="match status" value="1"/>
</dbReference>
<dbReference type="SUPFAM" id="SSF54791">
    <property type="entry name" value="Eukaryotic type KH-domain (KH-domain type I)"/>
    <property type="match status" value="1"/>
</dbReference>
<keyword evidence="1" id="KW-0694">RNA-binding</keyword>
<dbReference type="GO" id="GO:0045727">
    <property type="term" value="P:positive regulation of translation"/>
    <property type="evidence" value="ECO:0007669"/>
    <property type="project" value="InterPro"/>
</dbReference>
<evidence type="ECO:0000313" key="5">
    <source>
        <dbReference type="Proteomes" id="UP000494206"/>
    </source>
</evidence>
<dbReference type="InterPro" id="IPR036612">
    <property type="entry name" value="KH_dom_type_1_sf"/>
</dbReference>
<reference evidence="4 5" key="1">
    <citation type="submission" date="2020-04" db="EMBL/GenBank/DDBJ databases">
        <authorList>
            <person name="Laetsch R D."/>
            <person name="Stevens L."/>
            <person name="Kumar S."/>
            <person name="Blaxter L. M."/>
        </authorList>
    </citation>
    <scope>NUCLEOTIDE SEQUENCE [LARGE SCALE GENOMIC DNA]</scope>
</reference>
<dbReference type="PANTHER" id="PTHR20849">
    <property type="entry name" value="EUKARYOTIC TRANSLATION INITIATION FACTOR 4E-BINDING PROTEIN MEXTLI"/>
    <property type="match status" value="1"/>
</dbReference>
<sequence length="517" mass="57210">MLHNSYDVAGEFGAKMSISGGGATPPPRNQLLSVDQQLQLMNTINNMVRASQFTSQLANTIFTLCAQLKTSGAMLEQSHKNELNKVFTSLRQACCRDNGQLGTPCRLKIMELVELRAMSWRTNLAHSQYYVNRPVQQRDPAPSVGIPASSVQSTPSPTTSPNAPMQFVPPNPMFIATPDHHHHPHMASAPNAGGIFFIPAASTWMNPLMQMPPNPFLPQPMMPPDQMFMRQRSLKKPSMGNKTVQLRHEMIIRNSDSGKIMGVKGRRVAAVEQLTNTVISFQKVDAKSKERTLTITASTMDDIEKAKDMIIDTIRRNMSPIRAEPMMTPTDVTAAAATATPADDDDGDEADDEPDEDIKLEQTADGKITFCCDDPVLLAAAQEALSAYLRVRNRPSADEREKKKERRKSMPLQQSNQQEPSAMLKPSKAFHGSTPNLADGLAATTKTVVVTNSAVSQSSRNRVDNSNEFLQTSSTTTPAAIRYDRDYLVRFRDETRPRMSSEMRNEIRRVAADILIA</sequence>
<dbReference type="FunFam" id="1.25.40.180:FF:000112">
    <property type="entry name" value="Eukaryotic translation initiation factor 4E-binding protein Mextli homolog"/>
    <property type="match status" value="1"/>
</dbReference>
<dbReference type="Proteomes" id="UP000494206">
    <property type="component" value="Unassembled WGS sequence"/>
</dbReference>
<dbReference type="InterPro" id="IPR040160">
    <property type="entry name" value="Mxt"/>
</dbReference>
<keyword evidence="5" id="KW-1185">Reference proteome</keyword>
<dbReference type="Gene3D" id="3.30.1370.10">
    <property type="entry name" value="K Homology domain, type 1"/>
    <property type="match status" value="1"/>
</dbReference>
<name>A0A8S1F9N3_9PELO</name>
<feature type="region of interest" description="Disordered" evidence="2">
    <location>
        <begin position="138"/>
        <end position="161"/>
    </location>
</feature>
<gene>
    <name evidence="4" type="ORF">CBOVIS_LOCUS10683</name>
</gene>
<evidence type="ECO:0000313" key="4">
    <source>
        <dbReference type="EMBL" id="CAB3408967.1"/>
    </source>
</evidence>
<dbReference type="EMBL" id="CADEPM010000007">
    <property type="protein sequence ID" value="CAB3408967.1"/>
    <property type="molecule type" value="Genomic_DNA"/>
</dbReference>
<accession>A0A8S1F9N3</accession>
<dbReference type="GO" id="GO:0003723">
    <property type="term" value="F:RNA binding"/>
    <property type="evidence" value="ECO:0007669"/>
    <property type="project" value="UniProtKB-UniRule"/>
</dbReference>
<dbReference type="AlphaFoldDB" id="A0A8S1F9N3"/>
<dbReference type="InterPro" id="IPR004087">
    <property type="entry name" value="KH_dom"/>
</dbReference>
<dbReference type="GO" id="GO:0003743">
    <property type="term" value="F:translation initiation factor activity"/>
    <property type="evidence" value="ECO:0007669"/>
    <property type="project" value="TreeGrafter"/>
</dbReference>
<feature type="compositionally biased region" description="Polar residues" evidence="2">
    <location>
        <begin position="411"/>
        <end position="420"/>
    </location>
</feature>
<dbReference type="GO" id="GO:0008190">
    <property type="term" value="F:eukaryotic initiation factor 4E binding"/>
    <property type="evidence" value="ECO:0007669"/>
    <property type="project" value="InterPro"/>
</dbReference>
<dbReference type="CDD" id="cd22454">
    <property type="entry name" value="KH-I_Mextli_like"/>
    <property type="match status" value="1"/>
</dbReference>
<comment type="caution">
    <text evidence="4">The sequence shown here is derived from an EMBL/GenBank/DDBJ whole genome shotgun (WGS) entry which is preliminary data.</text>
</comment>
<dbReference type="Pfam" id="PF00013">
    <property type="entry name" value="KH_1"/>
    <property type="match status" value="1"/>
</dbReference>
<dbReference type="GO" id="GO:1901190">
    <property type="term" value="P:regulation of formation of translation initiation ternary complex"/>
    <property type="evidence" value="ECO:0007669"/>
    <property type="project" value="TreeGrafter"/>
</dbReference>
<feature type="region of interest" description="Disordered" evidence="2">
    <location>
        <begin position="394"/>
        <end position="438"/>
    </location>
</feature>
<organism evidence="4 5">
    <name type="scientific">Caenorhabditis bovis</name>
    <dbReference type="NCBI Taxonomy" id="2654633"/>
    <lineage>
        <taxon>Eukaryota</taxon>
        <taxon>Metazoa</taxon>
        <taxon>Ecdysozoa</taxon>
        <taxon>Nematoda</taxon>
        <taxon>Chromadorea</taxon>
        <taxon>Rhabditida</taxon>
        <taxon>Rhabditina</taxon>
        <taxon>Rhabditomorpha</taxon>
        <taxon>Rhabditoidea</taxon>
        <taxon>Rhabditidae</taxon>
        <taxon>Peloderinae</taxon>
        <taxon>Caenorhabditis</taxon>
    </lineage>
</organism>
<feature type="domain" description="K Homology" evidence="3">
    <location>
        <begin position="244"/>
        <end position="315"/>
    </location>
</feature>
<dbReference type="SMART" id="SM00322">
    <property type="entry name" value="KH"/>
    <property type="match status" value="1"/>
</dbReference>
<dbReference type="InterPro" id="IPR004088">
    <property type="entry name" value="KH_dom_type_1"/>
</dbReference>
<dbReference type="GO" id="GO:0005737">
    <property type="term" value="C:cytoplasm"/>
    <property type="evidence" value="ECO:0007669"/>
    <property type="project" value="TreeGrafter"/>
</dbReference>
<dbReference type="Gene3D" id="1.25.40.180">
    <property type="match status" value="1"/>
</dbReference>
<evidence type="ECO:0000256" key="1">
    <source>
        <dbReference type="PROSITE-ProRule" id="PRU00117"/>
    </source>
</evidence>
<dbReference type="OrthoDB" id="6357832at2759"/>
<dbReference type="PROSITE" id="PS50084">
    <property type="entry name" value="KH_TYPE_1"/>
    <property type="match status" value="1"/>
</dbReference>
<evidence type="ECO:0000259" key="3">
    <source>
        <dbReference type="SMART" id="SM00322"/>
    </source>
</evidence>
<dbReference type="GO" id="GO:0034518">
    <property type="term" value="C:RNA cap binding complex"/>
    <property type="evidence" value="ECO:0007669"/>
    <property type="project" value="TreeGrafter"/>
</dbReference>
<dbReference type="FunFam" id="3.30.1370.10:FF:000072">
    <property type="entry name" value="Uncharacterized protein, isoform A"/>
    <property type="match status" value="1"/>
</dbReference>
<protein>
    <recommendedName>
        <fullName evidence="3">K Homology domain-containing protein</fullName>
    </recommendedName>
</protein>